<feature type="region of interest" description="Disordered" evidence="1">
    <location>
        <begin position="1"/>
        <end position="85"/>
    </location>
</feature>
<reference evidence="2" key="1">
    <citation type="submission" date="2018-05" db="EMBL/GenBank/DDBJ databases">
        <authorList>
            <person name="Lanie J.A."/>
            <person name="Ng W.-L."/>
            <person name="Kazmierczak K.M."/>
            <person name="Andrzejewski T.M."/>
            <person name="Davidsen T.M."/>
            <person name="Wayne K.J."/>
            <person name="Tettelin H."/>
            <person name="Glass J.I."/>
            <person name="Rusch D."/>
            <person name="Podicherti R."/>
            <person name="Tsui H.-C.T."/>
            <person name="Winkler M.E."/>
        </authorList>
    </citation>
    <scope>NUCLEOTIDE SEQUENCE</scope>
</reference>
<evidence type="ECO:0000256" key="1">
    <source>
        <dbReference type="SAM" id="MobiDB-lite"/>
    </source>
</evidence>
<dbReference type="EMBL" id="UINC01008334">
    <property type="protein sequence ID" value="SVA37531.1"/>
    <property type="molecule type" value="Genomic_DNA"/>
</dbReference>
<gene>
    <name evidence="2" type="ORF">METZ01_LOCUS90385</name>
</gene>
<feature type="non-terminal residue" evidence="2">
    <location>
        <position position="1"/>
    </location>
</feature>
<organism evidence="2">
    <name type="scientific">marine metagenome</name>
    <dbReference type="NCBI Taxonomy" id="408172"/>
    <lineage>
        <taxon>unclassified sequences</taxon>
        <taxon>metagenomes</taxon>
        <taxon>ecological metagenomes</taxon>
    </lineage>
</organism>
<sequence length="270" mass="28737">VLDTGWKRPHPDRGLCRHDEGGLGATTPRGHLDDGVVHERSSQGLRQGFRCRTEQPDRERSAVASRPAAHLLPRSGPSTRCKPEAGGLQAPEQFTATHGLRAKVERPVPDLGRHVVVVALEGHAPQPQAGGEGMQLFVAGIAHEMGPTTAPPGPDRLVDKDRHAPCWANPAPKCHTCVMEAVTANDTITLRIPADPAFTDLPRVCLAVLLRVHRIDPGDLGDLATRLKETSANLIAGGGELTIDYRATEATVEVVLSGPGGTMTLEAPRS</sequence>
<dbReference type="AlphaFoldDB" id="A0A381VC15"/>
<accession>A0A381VC15</accession>
<feature type="compositionally biased region" description="Basic and acidic residues" evidence="1">
    <location>
        <begin position="1"/>
        <end position="21"/>
    </location>
</feature>
<feature type="compositionally biased region" description="Basic and acidic residues" evidence="1">
    <location>
        <begin position="30"/>
        <end position="41"/>
    </location>
</feature>
<evidence type="ECO:0000313" key="2">
    <source>
        <dbReference type="EMBL" id="SVA37531.1"/>
    </source>
</evidence>
<protein>
    <submittedName>
        <fullName evidence="2">Uncharacterized protein</fullName>
    </submittedName>
</protein>
<feature type="compositionally biased region" description="Basic and acidic residues" evidence="1">
    <location>
        <begin position="51"/>
        <end position="61"/>
    </location>
</feature>
<name>A0A381VC15_9ZZZZ</name>
<proteinExistence type="predicted"/>